<feature type="non-terminal residue" evidence="5">
    <location>
        <position position="1"/>
    </location>
</feature>
<comment type="caution">
    <text evidence="5">The sequence shown here is derived from an EMBL/GenBank/DDBJ whole genome shotgun (WGS) entry which is preliminary data.</text>
</comment>
<protein>
    <submittedName>
        <fullName evidence="5">Outer membrane protein assembly complex protein YaeT</fullName>
    </submittedName>
</protein>
<dbReference type="Proteomes" id="UP000563524">
    <property type="component" value="Unassembled WGS sequence"/>
</dbReference>
<evidence type="ECO:0000259" key="4">
    <source>
        <dbReference type="Pfam" id="PF01103"/>
    </source>
</evidence>
<dbReference type="Gene3D" id="2.40.160.50">
    <property type="entry name" value="membrane protein fhac: a member of the omp85/tpsb transporter family"/>
    <property type="match status" value="1"/>
</dbReference>
<dbReference type="PANTHER" id="PTHR12815">
    <property type="entry name" value="SORTING AND ASSEMBLY MACHINERY SAMM50 PROTEIN FAMILY MEMBER"/>
    <property type="match status" value="1"/>
</dbReference>
<comment type="subcellular location">
    <subcellularLocation>
        <location evidence="1">Membrane</location>
    </subcellularLocation>
</comment>
<evidence type="ECO:0000313" key="5">
    <source>
        <dbReference type="EMBL" id="MBB4659397.1"/>
    </source>
</evidence>
<sequence>SIQELPGSAPDRTILDVDVTEQSTGSFQIGGGLSSSDNFIINAQLEERNLLGKGQYLLLDLQASSRTRRAQVRFTEPRFLGRNLLAGFSVFANQVDFREAGYTADSIGGGLNVGFPVSDFGRLNLSYQLRNDDIQFDRRRTYRNGIDVLVPGAEVDADGTVDICDLTAGSQDPTCDSVGEYLSSQVGYSLSLNRVNDPFQPSSGFYVSLGQTFAGAGGDVQYLRTQARGAIYKPLPFDLVGAFKVNLGYIDGFGGDDVRLNDRFFAGGNRGFRGFDVAGVGPRYFAPGAATSIATVQNPDTYGRAIGAKAQAIGTLELAIPVPLPEQYGIRAALFTDFGSVGIVDENDKIINQDLRNYGVIGPDGEVDCAVDFNGDGFCDAPVQDDFSLRATAGISINWNSPFGPVQFDIAEPIKSEDYDETQFFRFSAGTQF</sequence>
<evidence type="ECO:0000256" key="1">
    <source>
        <dbReference type="ARBA" id="ARBA00004370"/>
    </source>
</evidence>
<dbReference type="GO" id="GO:0019867">
    <property type="term" value="C:outer membrane"/>
    <property type="evidence" value="ECO:0007669"/>
    <property type="project" value="InterPro"/>
</dbReference>
<dbReference type="PANTHER" id="PTHR12815:SF23">
    <property type="entry name" value="OUTER MEMBRANE PROTEIN ASSEMBLY FACTOR BAMA"/>
    <property type="match status" value="1"/>
</dbReference>
<keyword evidence="6" id="KW-1185">Reference proteome</keyword>
<keyword evidence="2" id="KW-1134">Transmembrane beta strand</keyword>
<evidence type="ECO:0000313" key="6">
    <source>
        <dbReference type="Proteomes" id="UP000563524"/>
    </source>
</evidence>
<dbReference type="EMBL" id="JACHOB010000003">
    <property type="protein sequence ID" value="MBB4659397.1"/>
    <property type="molecule type" value="Genomic_DNA"/>
</dbReference>
<evidence type="ECO:0000256" key="2">
    <source>
        <dbReference type="ARBA" id="ARBA00022452"/>
    </source>
</evidence>
<dbReference type="AlphaFoldDB" id="A0A840I3P1"/>
<feature type="domain" description="Bacterial surface antigen (D15)" evidence="4">
    <location>
        <begin position="49"/>
        <end position="433"/>
    </location>
</feature>
<keyword evidence="2" id="KW-0812">Transmembrane</keyword>
<dbReference type="RefSeq" id="WP_183817932.1">
    <property type="nucleotide sequence ID" value="NZ_JACHOB010000003.1"/>
</dbReference>
<dbReference type="Pfam" id="PF01103">
    <property type="entry name" value="Omp85"/>
    <property type="match status" value="1"/>
</dbReference>
<proteinExistence type="predicted"/>
<gene>
    <name evidence="5" type="ORF">GGQ59_001922</name>
</gene>
<dbReference type="InterPro" id="IPR000184">
    <property type="entry name" value="Bac_surfAg_D15"/>
</dbReference>
<organism evidence="5 6">
    <name type="scientific">Parvularcula dongshanensis</name>
    <dbReference type="NCBI Taxonomy" id="1173995"/>
    <lineage>
        <taxon>Bacteria</taxon>
        <taxon>Pseudomonadati</taxon>
        <taxon>Pseudomonadota</taxon>
        <taxon>Alphaproteobacteria</taxon>
        <taxon>Parvularculales</taxon>
        <taxon>Parvularculaceae</taxon>
        <taxon>Parvularcula</taxon>
    </lineage>
</organism>
<accession>A0A840I3P1</accession>
<name>A0A840I3P1_9PROT</name>
<reference evidence="5 6" key="1">
    <citation type="submission" date="2020-08" db="EMBL/GenBank/DDBJ databases">
        <title>Genomic Encyclopedia of Type Strains, Phase IV (KMG-IV): sequencing the most valuable type-strain genomes for metagenomic binning, comparative biology and taxonomic classification.</title>
        <authorList>
            <person name="Goeker M."/>
        </authorList>
    </citation>
    <scope>NUCLEOTIDE SEQUENCE [LARGE SCALE GENOMIC DNA]</scope>
    <source>
        <strain evidence="5 6">DSM 102850</strain>
    </source>
</reference>
<evidence type="ECO:0000256" key="3">
    <source>
        <dbReference type="ARBA" id="ARBA00023136"/>
    </source>
</evidence>
<dbReference type="InterPro" id="IPR039910">
    <property type="entry name" value="D15-like"/>
</dbReference>
<keyword evidence="3" id="KW-0472">Membrane</keyword>